<dbReference type="HOGENOM" id="CLU_290326_0_0_9"/>
<name>C2BFG3_9FIRM</name>
<sequence length="988" mass="108142">MKNKYRLALCLALSGAVLAGTTKGGVISYDSSSIISYASQNRIKRSTGGTFQRVYMDKDFLESIKSVKVNDETYIKTEKSNSFQTKLYYLRIYEDGNEYSIQFYGLQAGDKVTLETDTVSLKFKIKDPQGFSGIIDPNTISEEPINKGGAKPDPGQKQPDGQAGTEDASKYIKKIETSLRTTTIRMDDDFVKSIESIEVNGKKWKEKSGSGISDKGLYYLNKGDDADGCGVKFAKFAEGDRVVIKTKDKELSFTVANPSDSASFIEKGSLKVKNISAKTQPDPAGKEDEPGKSQGESPEEKDISFVYASSPFKNTIKLSKGKFEKSKLEKLIINGVVQTEISSPSGTFGRDKYAFSEDGELCIRALGKNHTLSITYAGKEYNYIYDGNKLVENKDKKEINYKIKLHGEFDSLLVGQKKIDGYTGGSVSISNNPNSVSVKYTDKDEPKKEDWKKLDGKGSEFTNIKAVISDPESGIVPTFNYGSISLNGDVNKEGTFQIWLEATDVFGKKIISNKVDCHVYKEGKDKLEDLLITDNFRQTKDGKYMWDMRPWRVTKFNDSGKEVNVPKGLKAWFGSHKKDVYGELGFETLEEPSQTLVVGEGANLTFKNMKIFGSVKIIVKDGGVLNLDNSVVFGKIEVSNGGKINVNYNPYNNKITDGASISGQIVLKDGAILGKSSIYSNTNWLGQGKLVNTNDKPVIKVEGKAKIEGEVYVRGDHAATHSKHGQPALEVGPNGEVEIGEKSSLYLYGGGINHLTEVGGDALILKGGKITGKGKLVAVAGEGIERQGGNGVSGTGTISVAKAYIRGGNGKKPGKALGSDKIKFDETKGLTIDGKVPTTYDQPVPEDYWHNTFRPLEKVINKINSALEENKDKPIKSSPADKKETNPVAPSGNKKPAGKQRTHSTYGTSQGGSTKDSSQKRDLKKYIDQLKEAMMENKIAIKSAKFLLENAPKQVAPVRDKLIKLVENANNIIEKSQNILKKLGEIED</sequence>
<dbReference type="eggNOG" id="COG1315">
    <property type="taxonomic scope" value="Bacteria"/>
</dbReference>
<evidence type="ECO:0000313" key="3">
    <source>
        <dbReference type="EMBL" id="EEI86367.1"/>
    </source>
</evidence>
<dbReference type="Proteomes" id="UP000005984">
    <property type="component" value="Unassembled WGS sequence"/>
</dbReference>
<dbReference type="EMBL" id="ABYO01000195">
    <property type="protein sequence ID" value="EEI86367.1"/>
    <property type="molecule type" value="Genomic_DNA"/>
</dbReference>
<proteinExistence type="predicted"/>
<evidence type="ECO:0008006" key="5">
    <source>
        <dbReference type="Google" id="ProtNLM"/>
    </source>
</evidence>
<dbReference type="RefSeq" id="WP_004827150.1">
    <property type="nucleotide sequence ID" value="NZ_GG666044.1"/>
</dbReference>
<evidence type="ECO:0000256" key="2">
    <source>
        <dbReference type="SAM" id="SignalP"/>
    </source>
</evidence>
<feature type="region of interest" description="Disordered" evidence="1">
    <location>
        <begin position="135"/>
        <end position="169"/>
    </location>
</feature>
<feature type="region of interest" description="Disordered" evidence="1">
    <location>
        <begin position="865"/>
        <end position="921"/>
    </location>
</feature>
<accession>C2BFG3</accession>
<feature type="signal peptide" evidence="2">
    <location>
        <begin position="1"/>
        <end position="19"/>
    </location>
</feature>
<evidence type="ECO:0000313" key="4">
    <source>
        <dbReference type="Proteomes" id="UP000005984"/>
    </source>
</evidence>
<dbReference type="STRING" id="525254.HMPREF0072_1083"/>
<feature type="region of interest" description="Disordered" evidence="1">
    <location>
        <begin position="276"/>
        <end position="300"/>
    </location>
</feature>
<dbReference type="AlphaFoldDB" id="C2BFG3"/>
<protein>
    <recommendedName>
        <fullName evidence="5">Bacterial group 3 Ig-like protein</fullName>
    </recommendedName>
</protein>
<organism evidence="3 4">
    <name type="scientific">Anaerococcus lactolyticus ATCC 51172</name>
    <dbReference type="NCBI Taxonomy" id="525254"/>
    <lineage>
        <taxon>Bacteria</taxon>
        <taxon>Bacillati</taxon>
        <taxon>Bacillota</taxon>
        <taxon>Tissierellia</taxon>
        <taxon>Tissierellales</taxon>
        <taxon>Peptoniphilaceae</taxon>
        <taxon>Anaerococcus</taxon>
    </lineage>
</organism>
<reference evidence="3 4" key="1">
    <citation type="submission" date="2008-10" db="EMBL/GenBank/DDBJ databases">
        <authorList>
            <person name="Qin X."/>
            <person name="Bachman B."/>
            <person name="Battles P."/>
            <person name="Bell A."/>
            <person name="Bess C."/>
            <person name="Bickham C."/>
            <person name="Chaboub L."/>
            <person name="Chen D."/>
            <person name="Coyle M."/>
            <person name="Deiros D.R."/>
            <person name="Dinh H."/>
            <person name="Forbes L."/>
            <person name="Fowler G."/>
            <person name="Francisco L."/>
            <person name="Fu Q."/>
            <person name="Gubbala S."/>
            <person name="Hale W."/>
            <person name="Han Y."/>
            <person name="Hemphill L."/>
            <person name="Highlander S.K."/>
            <person name="Hirani K."/>
            <person name="Hogues M."/>
            <person name="Jackson L."/>
            <person name="Jakkamsetti A."/>
            <person name="Javaid M."/>
            <person name="Jiang H."/>
            <person name="Korchina V."/>
            <person name="Kovar C."/>
            <person name="Lara F."/>
            <person name="Lee S."/>
            <person name="Mata R."/>
            <person name="Mathew T."/>
            <person name="Moen C."/>
            <person name="Morales K."/>
            <person name="Munidasa M."/>
            <person name="Nazareth L."/>
            <person name="Ngo R."/>
            <person name="Nguyen L."/>
            <person name="Okwuonu G."/>
            <person name="Ongeri F."/>
            <person name="Patil S."/>
            <person name="Petrosino J."/>
            <person name="Pham C."/>
            <person name="Pham P."/>
            <person name="Pu L.-L."/>
            <person name="Puazo M."/>
            <person name="Raj R."/>
            <person name="Reid J."/>
            <person name="Rouhana J."/>
            <person name="Saada N."/>
            <person name="Shang Y."/>
            <person name="Simmons D."/>
            <person name="Thornton R."/>
            <person name="Warren J."/>
            <person name="Weissenberger G."/>
            <person name="Zhang J."/>
            <person name="Zhang L."/>
            <person name="Zhou C."/>
            <person name="Zhu D."/>
            <person name="Muzny D."/>
            <person name="Worley K."/>
            <person name="Gibbs R."/>
        </authorList>
    </citation>
    <scope>NUCLEOTIDE SEQUENCE [LARGE SCALE GENOMIC DNA]</scope>
    <source>
        <strain evidence="3 4">ATCC 51172</strain>
    </source>
</reference>
<keyword evidence="4" id="KW-1185">Reference proteome</keyword>
<feature type="compositionally biased region" description="Basic and acidic residues" evidence="1">
    <location>
        <begin position="868"/>
        <end position="885"/>
    </location>
</feature>
<gene>
    <name evidence="3" type="ORF">HMPREF0072_1083</name>
</gene>
<comment type="caution">
    <text evidence="3">The sequence shown here is derived from an EMBL/GenBank/DDBJ whole genome shotgun (WGS) entry which is preliminary data.</text>
</comment>
<evidence type="ECO:0000256" key="1">
    <source>
        <dbReference type="SAM" id="MobiDB-lite"/>
    </source>
</evidence>
<feature type="chain" id="PRO_5039196634" description="Bacterial group 3 Ig-like protein" evidence="2">
    <location>
        <begin position="20"/>
        <end position="988"/>
    </location>
</feature>
<feature type="compositionally biased region" description="Polar residues" evidence="1">
    <location>
        <begin position="903"/>
        <end position="916"/>
    </location>
</feature>
<keyword evidence="2" id="KW-0732">Signal</keyword>